<dbReference type="Pfam" id="PF19423">
    <property type="entry name" value="E3_UBR4_N"/>
    <property type="match status" value="1"/>
</dbReference>
<dbReference type="Proteomes" id="UP000085678">
    <property type="component" value="Unplaced"/>
</dbReference>
<dbReference type="PROSITE" id="PS50330">
    <property type="entry name" value="UIM"/>
    <property type="match status" value="1"/>
</dbReference>
<dbReference type="Pfam" id="PF24079">
    <property type="entry name" value="UBR4"/>
    <property type="match status" value="1"/>
</dbReference>
<evidence type="ECO:0000313" key="12">
    <source>
        <dbReference type="RefSeq" id="XP_013413082.1"/>
    </source>
</evidence>
<keyword evidence="4" id="KW-0862">Zinc</keyword>
<proteinExistence type="inferred from homology"/>
<evidence type="ECO:0000256" key="1">
    <source>
        <dbReference type="ARBA" id="ARBA00009970"/>
    </source>
</evidence>
<dbReference type="KEGG" id="lak:106175564"/>
<dbReference type="CDD" id="cd19680">
    <property type="entry name" value="UBR-box_UBR4"/>
    <property type="match status" value="1"/>
</dbReference>
<comment type="similarity">
    <text evidence="1 7">Belongs to the UBR4 family.</text>
</comment>
<evidence type="ECO:0000256" key="4">
    <source>
        <dbReference type="ARBA" id="ARBA00022833"/>
    </source>
</evidence>
<organism evidence="11 12">
    <name type="scientific">Lingula anatina</name>
    <name type="common">Brachiopod</name>
    <name type="synonym">Lingula unguis</name>
    <dbReference type="NCBI Taxonomy" id="7574"/>
    <lineage>
        <taxon>Eukaryota</taxon>
        <taxon>Metazoa</taxon>
        <taxon>Spiralia</taxon>
        <taxon>Lophotrochozoa</taxon>
        <taxon>Brachiopoda</taxon>
        <taxon>Linguliformea</taxon>
        <taxon>Lingulata</taxon>
        <taxon>Lingulida</taxon>
        <taxon>Linguloidea</taxon>
        <taxon>Lingulidae</taxon>
        <taxon>Lingula</taxon>
    </lineage>
</organism>
<dbReference type="GO" id="GO:0005516">
    <property type="term" value="F:calmodulin binding"/>
    <property type="evidence" value="ECO:0007669"/>
    <property type="project" value="UniProtKB-KW"/>
</dbReference>
<dbReference type="PROSITE" id="PS51157">
    <property type="entry name" value="ZF_UBR"/>
    <property type="match status" value="1"/>
</dbReference>
<feature type="region of interest" description="Disordered" evidence="9">
    <location>
        <begin position="3391"/>
        <end position="3413"/>
    </location>
</feature>
<evidence type="ECO:0000256" key="6">
    <source>
        <dbReference type="PROSITE-ProRule" id="PRU00508"/>
    </source>
</evidence>
<feature type="compositionally biased region" description="Low complexity" evidence="9">
    <location>
        <begin position="564"/>
        <end position="574"/>
    </location>
</feature>
<dbReference type="InterPro" id="IPR056530">
    <property type="entry name" value="UBR4-like_dom"/>
</dbReference>
<dbReference type="InterPro" id="IPR025704">
    <property type="entry name" value="E3_Ub_ligase_UBR4_C"/>
</dbReference>
<feature type="coiled-coil region" evidence="8">
    <location>
        <begin position="3754"/>
        <end position="3784"/>
    </location>
</feature>
<reference evidence="12" key="1">
    <citation type="journal article" date="2015" name="Nat. Commun.">
        <title>The Lingula genome provides insights into brachiopod evolution and the origin of phosphate biomineralization.</title>
        <authorList>
            <person name="Luo Y.J."/>
            <person name="Takeuchi T."/>
            <person name="Koyanagi R."/>
            <person name="Yamada L."/>
            <person name="Kanda M."/>
            <person name="Khalturina M."/>
            <person name="Fujie M."/>
            <person name="Yamasaki S.I."/>
            <person name="Endo K."/>
            <person name="Satoh N."/>
        </authorList>
    </citation>
    <scope>NUCLEOTIDE SEQUENCE</scope>
</reference>
<feature type="compositionally biased region" description="Gly residues" evidence="9">
    <location>
        <begin position="2179"/>
        <end position="2198"/>
    </location>
</feature>
<dbReference type="InterPro" id="IPR003126">
    <property type="entry name" value="Znf_UBR"/>
</dbReference>
<feature type="compositionally biased region" description="Acidic residues" evidence="9">
    <location>
        <begin position="2810"/>
        <end position="2822"/>
    </location>
</feature>
<dbReference type="InParanoid" id="A0A1S3JRZ1"/>
<evidence type="ECO:0000256" key="7">
    <source>
        <dbReference type="PROSITE-ProRule" id="PRU01388"/>
    </source>
</evidence>
<feature type="region of interest" description="Disordered" evidence="9">
    <location>
        <begin position="415"/>
        <end position="443"/>
    </location>
</feature>
<feature type="zinc finger region" description="UBR-type" evidence="6">
    <location>
        <begin position="1681"/>
        <end position="1750"/>
    </location>
</feature>
<feature type="compositionally biased region" description="Basic and acidic residues" evidence="9">
    <location>
        <begin position="1788"/>
        <end position="1800"/>
    </location>
</feature>
<feature type="region of interest" description="Disordered" evidence="9">
    <location>
        <begin position="2904"/>
        <end position="3004"/>
    </location>
</feature>
<dbReference type="InterPro" id="IPR045841">
    <property type="entry name" value="E3_UBR4_N"/>
</dbReference>
<dbReference type="InterPro" id="IPR047509">
    <property type="entry name" value="UBR4-like_UBR-box"/>
</dbReference>
<dbReference type="OrthoDB" id="30336at2759"/>
<accession>A0A1S3JRZ1</accession>
<dbReference type="GeneID" id="106175564"/>
<dbReference type="InterPro" id="IPR016024">
    <property type="entry name" value="ARM-type_fold"/>
</dbReference>
<keyword evidence="11" id="KW-1185">Reference proteome</keyword>
<evidence type="ECO:0000313" key="11">
    <source>
        <dbReference type="Proteomes" id="UP000085678"/>
    </source>
</evidence>
<sequence length="5252" mass="582928">MAGSAEVDWSSCVKPLLPASNSSFIPAEIPDVVEFILKSFSDSQLLTHDEEYEGFYSSYVALACHYLSANAGEIPKSNLSSTLTACKILLNFLLSRLQDRNENCTISQKYLMILISGLCKGTASLPKSDLLTFTAMLKSAKLPPHIRPEDKEGTEEVAASSQVELKRPRLDTGVNIFDHLTSVFDDTGQIGQGQGPVESMTSDGDMTISHIPDPTEDTRKIFAAKNCIALQQLHGGPILVEACTKLVYVARYRLRYEDAIGGTHKGFVFPGLVSEANSVKLALQSLSNDLSFILRAFSLPILEPLTTDRLDSIVKVVMTCLYTALTVAAAGSIMNLAASAQVKGATATKEEDFDTYAVGIVQKSLEVFNTVLTTIQSSTRAGGHTLQNYKMTAAWLILHGLQHILHISPSSILDKPKEKEVSKTKTEGTAKPKEGSTGKPAVPKSQHGFGVLAVALASQAMQLMAALMEDLSMETATFTSPMSAYPGETVVQIQGSLTAWQRVERITSSVRLTGLLFNILNVAYKKGFNIKCKKSSSTFPYVRASLLKKQRQGNSESDCDNNDSDSTSSDSNTYYEDDFSCTEDSSSSSEEEDDDSEPILGLSHWFDETPSPSDSSSNLPPPPPPPVLESSASNASKLGNKIAGEWKNFIPDKKEPDGYINLATEVLQFLTQHFLSSHCEEVTAYIKSTMGDHQMSLLAFVIKELDRDCSRQENDLFVEFSTALARFLHILIASEILSFQLQFTLLQHLGIGTMVSDPWPMTVYPRSLAVLVELILLRQKREREAGCIKSKSEAAVINIWTRFLQSLKNAILNFDNDCEKLEDINVEHLQVLLFLFHGLPLMQKKTILILLGHTIISVAHIDKWKLEEMVPLPLSRLMLIFDYMLHYFYDPPASLMDQVQHNLFVSHTRSDSSVAVTSEKEYVAFKEVEDNYLKQASAQEMTMKPRFYNLAATGYNNQDTPKVDGLACSFLLGAAEDVLNYSVLYDACVTLLFAGSKWDKVSAGVGTVLEASAIHYHFLICWRLLGCLPPSAQYMHSLEEGMTEDYDAPHMLHTMRWAPRMMHKNFAGWTKDSLVKQGMTTQKAEALVSSVVNTTNNVNFDVSTALQHMQNELSNTPVMDRSTIVSISDIPSLSSIYMLDTVVAKAHVALDELFTKSMAETDPRKCMEVGLGLLPAVFQLIEAYTVYIRSSLLHQIKEGGEDSSRCHGALRAYGAVLSIGSTRASKVSVLGAATMAYLPEPVRNVIEKWNSSTANEFPAISSWRNAFANDIIPSESYIEAIQFAHVGTLSGQAEFEVNMSLKHMLQALVRFCQDLVVWCIDSSFNEDLIRVMFPLIFDSTTEYLADYVTLALERVIGPVDGEEYTSRMYLYILQKCYTLLLDMSGPECGLDEKIFHDCLKFMEMHIEKPLGKKAFQTFFTDTGDLTKVLLSASRENMSPTYSTKVLKFFNKLFQLAEKNPQDKCFEVLCSSLKKLARLDMNTLQAWLKKMIMGSPQNLEDTAGVSENRHLLQSLTSYIVKENSHVGEEVAKAILNALIPMGSQLLSPSSDGMGFSELMVVMATLAGAGSGVGHTTLFKAATAWLELCKAYLTEKNVIEKLTESVASGNHQVMMESATYLLKYIGDILSALKQSSDKSGSASPHYYGDTGVQEADSDWTEDIAQEEEDSGGEDSDEESLNNKLCTFTITQKEFMNQHWYHCHTCKMVDGVGVCTICAKVCHKDHELTYAKFGSFFCDCGAKEDGSCKAMVKRVSSSDLDGSTLATTPSPFSMEAMLPSSLRQRYSSPDTGDKDRDKDRDSAKISKAREVLCKQVEAQREVLLSHVESSGTASTVLELLQAMTVPIQGHYTRVSPVGSAARARKALEELHSLTKTVETTDQLMTATLGSQEGAFENVKINYSGEQGQQIRQLITFSLVRRIAMCCMTSVHGKRQHLAVCHEKGKITILQLSTLLKQADSSKRKLTLTRLASAPIPFTVLSIAGNPCNEDFLAVCGLKDCHILTFTSSGSVADHLVLHPQLETGNFIIKALWLPGSQTELAVVTADFVKIYDLAVDALSPQYYYLLPSGKIRDATFMFSEDSRSLVLMSSAGYVYTQVMDEASSAKHGPFYITNVLEIKHADLKEHQGQIAGGGASIYYSHPLQLLFFSYSQGKTFAAPLPKDATELPILFPITFKSSSNGGSNGQGSGGSGGASGGGGGGKSNFSQPLVQWSEVPGHPGLVCCMTQVSNHPVILMVKPDVILLQEIKVLPSKAKIQDMVAIRHASSSSDQQRTTLILLCEDGSLRIYMANVDQTGFWMSPSMVPQSVLTTLKPAKKKKVTKTGRPTGNVSFPVDFFEHCQECKDVEFGGNDILQVYNAQQVKHRLNTSGMYIASTKNGGFSIEITNTNTNNVMVSLRVLVGSQALEMAPSHLEIFGRTTQVNISRARWFDLAFTREESLTAEKKMTLFIGPSVDPAGVTMIDSIKVYVKTKEAFGWPEDTEEFAEAVPAAAKVAVPSSGVSSIQATEEPVLPPIPLTCTDRLVASSLEVLDGCFATASSEEKEKERQGALDLATTLLTLPTPVTVTQHTKSLMATLFSSKVAYHNHKDQAQLSQVMHCLTAATKDLDAEAYSRLVVTARALAISRPSNLVRYADKEGSTLVGESALEVTDLESDDHTETLTRSMELDVSESGHFVVQLVDAFWKLHAARPRNPILAPVCAPGLVHTEATVAALVEIIHAFTSCDLDNVNLAAKLYVRMLMCDDPGVSFYCKLAMIRMLRPRHKRKRVFIPSPPRCSTPGVKEEEEDKTERELPRQPPAAPRSAQPVQIAAPELEEDEEDRDEDQYEVVEHPEPMILEPPEAGIPGGPSLEAILGAHMGAHMGGMNYPPVLDIPPDADDEAMVELAIALSLQEQGQQGGLSLQGLSLGAQRQGTDHSSHYSDTTASAPASDDEAGSTAATEGSTLRTSPAEQGGSESGGSASGSVSGEQNGFTVPVSGRSSAYGDGGQERDTAGGPRSETSSIGLPSGSMRYEVDICEPDIDNDTSHRLHHLRLMLLEKMIGYITELRNIGGVRAIPFMQVLLMLTSDLDSEEERDKAVLDSLLTALLKQMDFKNVQEVVTRTNVNEVQLIILRLLSVFMSRTRAGMKPSGEPPTLISSSTAGALLHCGSVDYCLNTLKSLHSYWKQLPPDEDTASVPGQLLKSHPTTPPPDMSPFFLRQYVKGHANDVFEAYPQLLTEMVLRLPYQIKKIADASPSLASPSFDQVWFQTLSEYMMTQQTPFVKRQVRKLLLFICGSKEKYRQLRDMHALDAYMKEVRNICEKYGMNVTKPSTHPIVIPYDTLITLIEQLKSCAEIATTRTANWQKFCHKEDTILSFLIQASICLSDGVAPVLLQLLQCALCGTKISQLQAPPAGASAKAKKEKEKSEEGEEAPPKHDEGLSIILVQQVNKFVDRELLIQFMRAFLLESNSTAVRWQAHALVLHIYRNSSLSQQEALLCLMWNIWPELPSYGRKTAQFVDLLGYFVLKTPQGSDRRCKEFVEKAVDVLRGQNQILANHPNASIYNMLQGLVEFDGYYLESDPCLVCNNPEVPYNNLKLAAIKVDSKFTTTTQIVKLVGSHTISKISLKITDLKRTKMVRTLNIYYNNRSVQGIVELKNRSDLWHRAKRVTLTAGQTEAKIEFPLPIVACNLMLEYADFYDNFQASVETLQCPRCSVSVPANPGVCGNCGENVYQCHKCRAINYDEKDPFLCNSCGFCKYAKFDFTMYAKPCCAVDPIENEEDRKKAIQTINNLLEKADRVYKQLQMNRPTLETQLIRITEHGGDRLLEEVAVTTGTAAGSSVNRCIQQLAQKYCGDCKSSFDELSKIIQKVLASRKELVEYDRQQKEAATVALAQTGLGSHDEDGAPCEPVMRQSLRLMASGQCYGCSSSAVEHCVTLLRALSTNPQLRQILCEEGLIKELVNYNLRRGSLLMRNDVRQLVCLLTKDNPEATDNLNNILCGRIMSAMKNYLPNMDLGSLVRHEIMLLANTIQKEDKCWEQRISAVLKLFLLGMEIKNPTVMENVTLPCLKILQSLIKPEPPTSKKNKDKSMEALSSVRTDIPGLRAHARGWLEGEQACSYTAWKQGQPAKVPESTPKKKKEKEKEKSDEKKKEKDGHGKDADKEEKKTGRKVDKEEVRRVKVRYLMEKYGTRWKNKVKKGDMSMRQMTLPTDSWLCQAIFCPSSRSTRQTACNIVDTICVNPCRRQEMLKVLTSYLDDLGTVGESANEFLALYKRLIAPSTWKYYLAIKGLLPHIGELIAKEIDHLSVLEETTLSSDLSQGFALKALTGLLSSFVEEESIKQHYKSKLVGTVLNGYLSLRKLVVQRTKLIDETQDKLLELLEEMTTGTEEETKEFMAVCINTVKKYSLSDLRSPVFIFERLCSIIYPEENDVSEFFMSLEKDPQQEDFLQGRMLGNPYTSNEPGLGPLMRDVKNKICQDCELVALLEDDTGMELLVNNKIVSLDLPVKDVYKKIWLTNHSEDEPMRVVYRMRGLLGDATEDMVNSLDTSGDEDVDSEEVYKMAAVMAKCGGLEVMLQRMAAIRDLTTGKSLMMVLLKLFNYCVKVKVNRSQLIKPEMNAISIMLGALNLALLAEQEHGTSTTKGQTITEQILQIMEGILLEASEQTPAEYKQFSKLCGEKKQLMMLLDRINSPFVRANASVLQGLMRLIPFLAFGEEEKMLTLVNHFKPYVNFNKFDFEHTQDEQIHLDCFCVITNAIESNANGTKLKDMIVEHEIVKDAVEYIQVHAPQVKTLLATDTEDWKEFYSKPCLSYVLRLLAGLCKGHELTQSYVSRDLIPILHKLEQASSEEGVGTLAENLMETLKENQQALAKIGEIRQQTKGEKKRLAMAMRQKQLGALGMTTNEKGQVTVKSSVLKQMEDLKEETGLTCCICREGYRYQPTKVLAIYTFTKRVNLEDFENKQRKSQGYSTVSHFNVIHVDCHNAAVRHARGREEWESAALQNANTKCNGLLPLWGPQVLENAFAGALARHNSYLQECTGMRDTSYTLTLHDLKLLLLKFALEKSFSDDSGGGGRQSNVHLVPYLMHMTLYVMNTTRSVPREEKNLVTFLHTPREKWVESAYEVDGPLFWSVLALTILNRDRWKEHRVMILKRLLVLAHARHLAPGGATSLADKTVKDYAVYKPMLVFFGLLNSIMLEMYKKVPQTSEGSWSTSLAEFIRRNDKPVLEAADKMVKTYEEEMLPCESFGEFCDVMGLLEEISNPEEFLAHLLSSLP</sequence>
<evidence type="ECO:0000256" key="5">
    <source>
        <dbReference type="ARBA" id="ARBA00022860"/>
    </source>
</evidence>
<feature type="region of interest" description="Disordered" evidence="9">
    <location>
        <begin position="2177"/>
        <end position="2198"/>
    </location>
</feature>
<feature type="region of interest" description="Disordered" evidence="9">
    <location>
        <begin position="550"/>
        <end position="633"/>
    </location>
</feature>
<keyword evidence="2" id="KW-0479">Metal-binding</keyword>
<dbReference type="SUPFAM" id="SSF50978">
    <property type="entry name" value="WD40 repeat-like"/>
    <property type="match status" value="1"/>
</dbReference>
<feature type="compositionally biased region" description="Polar residues" evidence="9">
    <location>
        <begin position="1778"/>
        <end position="1787"/>
    </location>
</feature>
<evidence type="ECO:0000256" key="2">
    <source>
        <dbReference type="ARBA" id="ARBA00022723"/>
    </source>
</evidence>
<dbReference type="PANTHER" id="PTHR21725:SF1">
    <property type="entry name" value="E3 UBIQUITIN-PROTEIN LIGASE UBR4"/>
    <property type="match status" value="1"/>
</dbReference>
<evidence type="ECO:0000256" key="8">
    <source>
        <dbReference type="SAM" id="Coils"/>
    </source>
</evidence>
<dbReference type="InterPro" id="IPR036322">
    <property type="entry name" value="WD40_repeat_dom_sf"/>
</dbReference>
<dbReference type="InterPro" id="IPR045189">
    <property type="entry name" value="UBR4-like"/>
</dbReference>
<dbReference type="SMART" id="SM00396">
    <property type="entry name" value="ZnF_UBR1"/>
    <property type="match status" value="1"/>
</dbReference>
<dbReference type="GO" id="GO:0008270">
    <property type="term" value="F:zinc ion binding"/>
    <property type="evidence" value="ECO:0007669"/>
    <property type="project" value="UniProtKB-KW"/>
</dbReference>
<reference evidence="12" key="2">
    <citation type="submission" date="2025-08" db="UniProtKB">
        <authorList>
            <consortium name="RefSeq"/>
        </authorList>
    </citation>
    <scope>IDENTIFICATION</scope>
</reference>
<feature type="region of interest" description="Disordered" evidence="9">
    <location>
        <begin position="4055"/>
        <end position="4075"/>
    </location>
</feature>
<dbReference type="PANTHER" id="PTHR21725">
    <property type="entry name" value="E3 UBIQUITIN-PROTEIN LIGASE UBR4"/>
    <property type="match status" value="1"/>
</dbReference>
<keyword evidence="5" id="KW-0112">Calmodulin-binding</keyword>
<dbReference type="PROSITE" id="PS52043">
    <property type="entry name" value="UBR4_E3"/>
    <property type="match status" value="1"/>
</dbReference>
<protein>
    <submittedName>
        <fullName evidence="12">E3 ubiquitin-protein ligase UBR4</fullName>
    </submittedName>
</protein>
<keyword evidence="8" id="KW-0175">Coiled coil</keyword>
<dbReference type="Pfam" id="PF02207">
    <property type="entry name" value="zf-UBR"/>
    <property type="match status" value="1"/>
</dbReference>
<dbReference type="STRING" id="7574.A0A1S3JRZ1"/>
<keyword evidence="3 7" id="KW-0863">Zinc-finger</keyword>
<evidence type="ECO:0000256" key="9">
    <source>
        <dbReference type="SAM" id="MobiDB-lite"/>
    </source>
</evidence>
<dbReference type="SUPFAM" id="SSF48371">
    <property type="entry name" value="ARM repeat"/>
    <property type="match status" value="1"/>
</dbReference>
<evidence type="ECO:0000259" key="10">
    <source>
        <dbReference type="PROSITE" id="PS51157"/>
    </source>
</evidence>
<feature type="compositionally biased region" description="Basic and acidic residues" evidence="9">
    <location>
        <begin position="4119"/>
        <end position="4149"/>
    </location>
</feature>
<dbReference type="Pfam" id="PF13764">
    <property type="entry name" value="E3_UbLigase_R4"/>
    <property type="match status" value="1"/>
</dbReference>
<feature type="region of interest" description="Disordered" evidence="9">
    <location>
        <begin position="2766"/>
        <end position="2822"/>
    </location>
</feature>
<dbReference type="InterPro" id="IPR003903">
    <property type="entry name" value="UIM_dom"/>
</dbReference>
<feature type="compositionally biased region" description="Basic and acidic residues" evidence="9">
    <location>
        <begin position="415"/>
        <end position="436"/>
    </location>
</feature>
<feature type="compositionally biased region" description="Polar residues" evidence="9">
    <location>
        <begin position="2934"/>
        <end position="2947"/>
    </location>
</feature>
<dbReference type="RefSeq" id="XP_013413082.1">
    <property type="nucleotide sequence ID" value="XM_013557628.1"/>
</dbReference>
<feature type="domain" description="UBR-type" evidence="10">
    <location>
        <begin position="1681"/>
        <end position="1750"/>
    </location>
</feature>
<feature type="compositionally biased region" description="Basic and acidic residues" evidence="9">
    <location>
        <begin position="3397"/>
        <end position="3413"/>
    </location>
</feature>
<gene>
    <name evidence="12" type="primary">LOC106175564</name>
</gene>
<feature type="region of interest" description="UBR4 E3 catalytic module" evidence="7">
    <location>
        <begin position="4786"/>
        <end position="5251"/>
    </location>
</feature>
<feature type="region of interest" description="Disordered" evidence="9">
    <location>
        <begin position="1775"/>
        <end position="1800"/>
    </location>
</feature>
<dbReference type="FunCoup" id="A0A1S3JRZ1">
    <property type="interactions" value="2124"/>
</dbReference>
<feature type="region of interest" description="Disordered" evidence="9">
    <location>
        <begin position="4100"/>
        <end position="4149"/>
    </location>
</feature>
<evidence type="ECO:0000256" key="3">
    <source>
        <dbReference type="ARBA" id="ARBA00022771"/>
    </source>
</evidence>
<name>A0A1S3JRZ1_LINAN</name>